<protein>
    <recommendedName>
        <fullName evidence="5">Ig-like domain-containing protein</fullName>
    </recommendedName>
</protein>
<evidence type="ECO:0000259" key="1">
    <source>
        <dbReference type="SMART" id="SM00089"/>
    </source>
</evidence>
<dbReference type="Proteomes" id="UP000189739">
    <property type="component" value="Unassembled WGS sequence"/>
</dbReference>
<proteinExistence type="predicted"/>
<evidence type="ECO:0008006" key="5">
    <source>
        <dbReference type="Google" id="ProtNLM"/>
    </source>
</evidence>
<dbReference type="SMART" id="SM00089">
    <property type="entry name" value="PKD"/>
    <property type="match status" value="3"/>
</dbReference>
<feature type="domain" description="PKD/Chitinase" evidence="1">
    <location>
        <begin position="468"/>
        <end position="546"/>
    </location>
</feature>
<dbReference type="AlphaFoldDB" id="A0A1S9P9H1"/>
<accession>A0A1S9P9H1</accession>
<dbReference type="STRING" id="1792845.BC343_15405"/>
<dbReference type="InterPro" id="IPR026341">
    <property type="entry name" value="T9SS_type_B"/>
</dbReference>
<feature type="domain" description="PKD/Chitinase" evidence="1">
    <location>
        <begin position="310"/>
        <end position="388"/>
    </location>
</feature>
<dbReference type="RefSeq" id="WP_078350782.1">
    <property type="nucleotide sequence ID" value="NZ_MBTF01000036.1"/>
</dbReference>
<dbReference type="SUPFAM" id="SSF48726">
    <property type="entry name" value="Immunoglobulin"/>
    <property type="match status" value="1"/>
</dbReference>
<dbReference type="InterPro" id="IPR013783">
    <property type="entry name" value="Ig-like_fold"/>
</dbReference>
<sequence>MQVNAQECKGGLGDPIINYDFGSGTGFGGPLPTSVTNYNYVPNTCPGDGEYTIANSTRGCYDGLWHDVSKDHTGNPNGYMMVINASNNPGQFFKKQTAAGALCPSTTYELSAWIMNLIKPLVCDGTSGRPNITLFIETPAGQVLKRYETGDIQPTETPTWVPKSIFFTTPANVTSVVVRMVNNAPGGCGNDLLLDDITFRACGPIVQASFAGTEGITSENVCEGQPATYTIITKFAEGYTNPAYRWQRNFNDGRGWVDIQGETSSTLHVDFPPSSIGRYQYRQGIAESSNISSLNCRVYSNPVTLEVGPKPVVPAIPPATVCEGDVLTLTATGGDHYSWTGPGVTATSQNPLIIPNVTVAQAGKYKVVVTSAAGCQAEQYADVTVNPKPVITISPLQTICKNASTTLTANAPGAVSYSWSPAVGLSSTNVANPVASPNITTTYTVTIVGANGCSNTAKVMVKVIDKPTANAGNDKKIVEGQSVKLEGSAEGSILKYQWWPTDYLDDPTSPTPTATPPYDITYTLTVTAANSCFIANDDVSVRVYKKVVVPNTFTPNGDGTNDTWNIEALGNYAQSTIGIYNKNGQQLFNQVGYAKAWEGTYNGKPLPAGTYYYVIDLKNGSPVLSGWVLLVR</sequence>
<evidence type="ECO:0000313" key="3">
    <source>
        <dbReference type="EMBL" id="OOQ57477.1"/>
    </source>
</evidence>
<feature type="domain" description="Immunoglobulin" evidence="2">
    <location>
        <begin position="316"/>
        <end position="386"/>
    </location>
</feature>
<dbReference type="Pfam" id="PF13585">
    <property type="entry name" value="CHU_C"/>
    <property type="match status" value="1"/>
</dbReference>
<dbReference type="OrthoDB" id="1652165at2"/>
<dbReference type="Gene3D" id="2.60.120.260">
    <property type="entry name" value="Galactose-binding domain-like"/>
    <property type="match status" value="1"/>
</dbReference>
<name>A0A1S9P9H1_9SPHI</name>
<dbReference type="NCBIfam" id="TIGR04131">
    <property type="entry name" value="Bac_Flav_CTERM"/>
    <property type="match status" value="1"/>
</dbReference>
<feature type="domain" description="PKD/Chitinase" evidence="1">
    <location>
        <begin position="390"/>
        <end position="466"/>
    </location>
</feature>
<organism evidence="3 4">
    <name type="scientific">Mucilaginibacter pedocola</name>
    <dbReference type="NCBI Taxonomy" id="1792845"/>
    <lineage>
        <taxon>Bacteria</taxon>
        <taxon>Pseudomonadati</taxon>
        <taxon>Bacteroidota</taxon>
        <taxon>Sphingobacteriia</taxon>
        <taxon>Sphingobacteriales</taxon>
        <taxon>Sphingobacteriaceae</taxon>
        <taxon>Mucilaginibacter</taxon>
    </lineage>
</organism>
<evidence type="ECO:0000313" key="4">
    <source>
        <dbReference type="Proteomes" id="UP000189739"/>
    </source>
</evidence>
<comment type="caution">
    <text evidence="3">The sequence shown here is derived from an EMBL/GenBank/DDBJ whole genome shotgun (WGS) entry which is preliminary data.</text>
</comment>
<gene>
    <name evidence="3" type="ORF">BC343_15405</name>
</gene>
<keyword evidence="4" id="KW-1185">Reference proteome</keyword>
<dbReference type="InterPro" id="IPR036179">
    <property type="entry name" value="Ig-like_dom_sf"/>
</dbReference>
<dbReference type="Gene3D" id="2.60.40.10">
    <property type="entry name" value="Immunoglobulins"/>
    <property type="match status" value="3"/>
</dbReference>
<reference evidence="3 4" key="1">
    <citation type="submission" date="2016-07" db="EMBL/GenBank/DDBJ databases">
        <title>Genomic analysis of zinc-resistant bacterium Mucilaginibacter pedocola TBZ30.</title>
        <authorList>
            <person name="Huang J."/>
            <person name="Tang J."/>
        </authorList>
    </citation>
    <scope>NUCLEOTIDE SEQUENCE [LARGE SCALE GENOMIC DNA]</scope>
    <source>
        <strain evidence="3 4">TBZ30</strain>
    </source>
</reference>
<dbReference type="EMBL" id="MBTF01000036">
    <property type="protein sequence ID" value="OOQ57477.1"/>
    <property type="molecule type" value="Genomic_DNA"/>
</dbReference>
<dbReference type="InterPro" id="IPR003599">
    <property type="entry name" value="Ig_sub"/>
</dbReference>
<dbReference type="SMART" id="SM00409">
    <property type="entry name" value="IG"/>
    <property type="match status" value="1"/>
</dbReference>
<dbReference type="InterPro" id="IPR022409">
    <property type="entry name" value="PKD/Chitinase_dom"/>
</dbReference>
<evidence type="ECO:0000259" key="2">
    <source>
        <dbReference type="SMART" id="SM00409"/>
    </source>
</evidence>